<evidence type="ECO:0000256" key="9">
    <source>
        <dbReference type="RuleBase" id="RU004527"/>
    </source>
</evidence>
<keyword evidence="6 7" id="KW-0233">DNA recombination</keyword>
<dbReference type="AlphaFoldDB" id="A0A846U4C5"/>
<keyword evidence="7 8" id="KW-0742">SOS response</keyword>
<keyword evidence="7 9" id="KW-0227">DNA damage</keyword>
<comment type="caution">
    <text evidence="7">Lacks conserved residue(s) required for the propagation of feature annotation.</text>
</comment>
<dbReference type="InterPro" id="IPR003593">
    <property type="entry name" value="AAA+_ATPase"/>
</dbReference>
<dbReference type="PROSITE" id="PS50162">
    <property type="entry name" value="RECA_2"/>
    <property type="match status" value="1"/>
</dbReference>
<sequence length="325" mass="35773">MKNISSTREENLKNTVREIETAFGKGSIMIFNDATFNEVQVTSSGSILLDQALGIRGFPHGRIIEIYGPESTGKTTLALMALAQAQKTNQKVAFIDAEHALDAQYCQKLGINLDEFLLSQPDSGEQALEILEMLIKSQAVAMVVVDSVAALVPEIELNGEITDQVMGAQARLMSKALRRLSPVIAKNNCSVIFINQVRQKIGVVYGSAEVTPGGKALKFYSSIRLDVRKGEQIIVNQEVVGHKIKVKVVKNKLAPPYKIAIVDFYFHSGISVVSEMIDLAVEKKIISKSGTWYSYEDIKLGQGKENVRQYLENNSSVLEKIKLAI</sequence>
<dbReference type="InterPro" id="IPR049428">
    <property type="entry name" value="RecA-like_N"/>
</dbReference>
<dbReference type="InterPro" id="IPR049261">
    <property type="entry name" value="RecA-like_C"/>
</dbReference>
<evidence type="ECO:0000256" key="2">
    <source>
        <dbReference type="ARBA" id="ARBA00015553"/>
    </source>
</evidence>
<accession>A0A846U4C5</accession>
<dbReference type="RefSeq" id="WP_168104779.1">
    <property type="nucleotide sequence ID" value="NZ_CP051215.1"/>
</dbReference>
<dbReference type="GO" id="GO:0003697">
    <property type="term" value="F:single-stranded DNA binding"/>
    <property type="evidence" value="ECO:0007669"/>
    <property type="project" value="UniProtKB-UniRule"/>
</dbReference>
<evidence type="ECO:0000313" key="12">
    <source>
        <dbReference type="EMBL" id="NKE38307.1"/>
    </source>
</evidence>
<reference evidence="12 13" key="1">
    <citation type="submission" date="2020-04" db="EMBL/GenBank/DDBJ databases">
        <title>Complete genome sequence of Spiroplasma platyhelix ATCC 51748, an insect isolate.</title>
        <authorList>
            <person name="Green E.A."/>
            <person name="Klassen J.L."/>
        </authorList>
    </citation>
    <scope>NUCLEOTIDE SEQUENCE [LARGE SCALE GENOMIC DNA]</scope>
    <source>
        <strain evidence="12 13">PALS-1</strain>
    </source>
</reference>
<evidence type="ECO:0000256" key="1">
    <source>
        <dbReference type="ARBA" id="ARBA00009391"/>
    </source>
</evidence>
<keyword evidence="7" id="KW-0963">Cytoplasm</keyword>
<dbReference type="InterPro" id="IPR013765">
    <property type="entry name" value="DNA_recomb/repair_RecA"/>
</dbReference>
<gene>
    <name evidence="7 12" type="primary">recA</name>
    <name evidence="12" type="ORF">HER12_00860</name>
</gene>
<comment type="subcellular location">
    <subcellularLocation>
        <location evidence="7">Cytoplasm</location>
    </subcellularLocation>
</comment>
<dbReference type="SUPFAM" id="SSF52540">
    <property type="entry name" value="P-loop containing nucleoside triphosphate hydrolases"/>
    <property type="match status" value="1"/>
</dbReference>
<dbReference type="CDD" id="cd00983">
    <property type="entry name" value="RecA"/>
    <property type="match status" value="1"/>
</dbReference>
<proteinExistence type="inferred from homology"/>
<evidence type="ECO:0000256" key="4">
    <source>
        <dbReference type="ARBA" id="ARBA00022840"/>
    </source>
</evidence>
<comment type="function">
    <text evidence="7">Can catalyze the hydrolysis of ATP in the presence of single-stranded DNA, the ATP-dependent uptake of single-stranded DNA by duplex DNA, and the ATP-dependent hybridization of homologous single-stranded DNAs. It interacts with LexA causing its activation and leading to its autocatalytic cleavage.</text>
</comment>
<dbReference type="GO" id="GO:0005737">
    <property type="term" value="C:cytoplasm"/>
    <property type="evidence" value="ECO:0007669"/>
    <property type="project" value="UniProtKB-SubCell"/>
</dbReference>
<dbReference type="InterPro" id="IPR023400">
    <property type="entry name" value="RecA_C_sf"/>
</dbReference>
<dbReference type="GO" id="GO:0140664">
    <property type="term" value="F:ATP-dependent DNA damage sensor activity"/>
    <property type="evidence" value="ECO:0007669"/>
    <property type="project" value="InterPro"/>
</dbReference>
<dbReference type="InterPro" id="IPR027417">
    <property type="entry name" value="P-loop_NTPase"/>
</dbReference>
<dbReference type="PANTHER" id="PTHR45900:SF1">
    <property type="entry name" value="MITOCHONDRIAL DNA REPAIR PROTEIN RECA HOMOLOG-RELATED"/>
    <property type="match status" value="1"/>
</dbReference>
<dbReference type="NCBIfam" id="TIGR02012">
    <property type="entry name" value="tigrfam_recA"/>
    <property type="match status" value="1"/>
</dbReference>
<organism evidence="12 13">
    <name type="scientific">Spiroplasma platyhelix PALS-1</name>
    <dbReference type="NCBI Taxonomy" id="1276218"/>
    <lineage>
        <taxon>Bacteria</taxon>
        <taxon>Bacillati</taxon>
        <taxon>Mycoplasmatota</taxon>
        <taxon>Mollicutes</taxon>
        <taxon>Entomoplasmatales</taxon>
        <taxon>Spiroplasmataceae</taxon>
        <taxon>Spiroplasma</taxon>
    </lineage>
</organism>
<dbReference type="FunFam" id="3.40.50.300:FF:000087">
    <property type="entry name" value="Recombinase RecA"/>
    <property type="match status" value="1"/>
</dbReference>
<dbReference type="SMART" id="SM00382">
    <property type="entry name" value="AAA"/>
    <property type="match status" value="1"/>
</dbReference>
<dbReference type="Pfam" id="PF00154">
    <property type="entry name" value="RecA_N"/>
    <property type="match status" value="1"/>
</dbReference>
<dbReference type="SUPFAM" id="SSF54752">
    <property type="entry name" value="RecA protein, C-terminal domain"/>
    <property type="match status" value="1"/>
</dbReference>
<dbReference type="PRINTS" id="PR00142">
    <property type="entry name" value="RECA"/>
</dbReference>
<dbReference type="GO" id="GO:0009432">
    <property type="term" value="P:SOS response"/>
    <property type="evidence" value="ECO:0007669"/>
    <property type="project" value="UniProtKB-UniRule"/>
</dbReference>
<comment type="similarity">
    <text evidence="1 7 9">Belongs to the RecA family.</text>
</comment>
<dbReference type="InterPro" id="IPR020588">
    <property type="entry name" value="RecA_ATP-bd"/>
</dbReference>
<keyword evidence="7 8" id="KW-0234">DNA repair</keyword>
<evidence type="ECO:0000256" key="6">
    <source>
        <dbReference type="ARBA" id="ARBA00023172"/>
    </source>
</evidence>
<dbReference type="PROSITE" id="PS50163">
    <property type="entry name" value="RECA_3"/>
    <property type="match status" value="1"/>
</dbReference>
<dbReference type="GO" id="GO:0003684">
    <property type="term" value="F:damaged DNA binding"/>
    <property type="evidence" value="ECO:0007669"/>
    <property type="project" value="UniProtKB-UniRule"/>
</dbReference>
<comment type="caution">
    <text evidence="12">The sequence shown here is derived from an EMBL/GenBank/DDBJ whole genome shotgun (WGS) entry which is preliminary data.</text>
</comment>
<keyword evidence="5 7" id="KW-0238">DNA-binding</keyword>
<evidence type="ECO:0000259" key="10">
    <source>
        <dbReference type="PROSITE" id="PS50162"/>
    </source>
</evidence>
<dbReference type="InterPro" id="IPR020587">
    <property type="entry name" value="RecA_monomer-monomer_interface"/>
</dbReference>
<dbReference type="GO" id="GO:0005524">
    <property type="term" value="F:ATP binding"/>
    <property type="evidence" value="ECO:0007669"/>
    <property type="project" value="UniProtKB-UniRule"/>
</dbReference>
<dbReference type="EMBL" id="JAAVVK010000001">
    <property type="protein sequence ID" value="NKE38307.1"/>
    <property type="molecule type" value="Genomic_DNA"/>
</dbReference>
<evidence type="ECO:0000313" key="13">
    <source>
        <dbReference type="Proteomes" id="UP000584587"/>
    </source>
</evidence>
<protein>
    <recommendedName>
        <fullName evidence="2 7">Protein RecA</fullName>
    </recommendedName>
    <alternativeName>
        <fullName evidence="7 8">Recombinase A</fullName>
    </alternativeName>
</protein>
<dbReference type="Pfam" id="PF21096">
    <property type="entry name" value="RecA_C"/>
    <property type="match status" value="1"/>
</dbReference>
<keyword evidence="4 7" id="KW-0067">ATP-binding</keyword>
<feature type="domain" description="RecA family profile 1" evidence="10">
    <location>
        <begin position="38"/>
        <end position="197"/>
    </location>
</feature>
<evidence type="ECO:0000256" key="8">
    <source>
        <dbReference type="RuleBase" id="RU000526"/>
    </source>
</evidence>
<dbReference type="GO" id="GO:0006310">
    <property type="term" value="P:DNA recombination"/>
    <property type="evidence" value="ECO:0007669"/>
    <property type="project" value="UniProtKB-UniRule"/>
</dbReference>
<dbReference type="HAMAP" id="MF_00268">
    <property type="entry name" value="RecA"/>
    <property type="match status" value="1"/>
</dbReference>
<evidence type="ECO:0000256" key="7">
    <source>
        <dbReference type="HAMAP-Rule" id="MF_00268"/>
    </source>
</evidence>
<dbReference type="PANTHER" id="PTHR45900">
    <property type="entry name" value="RECA"/>
    <property type="match status" value="1"/>
</dbReference>
<evidence type="ECO:0000259" key="11">
    <source>
        <dbReference type="PROSITE" id="PS50163"/>
    </source>
</evidence>
<evidence type="ECO:0000256" key="3">
    <source>
        <dbReference type="ARBA" id="ARBA00022741"/>
    </source>
</evidence>
<keyword evidence="3 7" id="KW-0547">Nucleotide-binding</keyword>
<dbReference type="InterPro" id="IPR020584">
    <property type="entry name" value="DNA_recomb/repair_RecA_CS"/>
</dbReference>
<feature type="domain" description="RecA family profile 2" evidence="11">
    <location>
        <begin position="202"/>
        <end position="275"/>
    </location>
</feature>
<keyword evidence="13" id="KW-1185">Reference proteome</keyword>
<dbReference type="GO" id="GO:0006281">
    <property type="term" value="P:DNA repair"/>
    <property type="evidence" value="ECO:0007669"/>
    <property type="project" value="UniProtKB-UniRule"/>
</dbReference>
<dbReference type="Proteomes" id="UP000584587">
    <property type="component" value="Unassembled WGS sequence"/>
</dbReference>
<dbReference type="Gene3D" id="3.40.50.300">
    <property type="entry name" value="P-loop containing nucleotide triphosphate hydrolases"/>
    <property type="match status" value="1"/>
</dbReference>
<dbReference type="PROSITE" id="PS00321">
    <property type="entry name" value="RECA_1"/>
    <property type="match status" value="1"/>
</dbReference>
<name>A0A846U4C5_9MOLU</name>
<evidence type="ECO:0000256" key="5">
    <source>
        <dbReference type="ARBA" id="ARBA00023125"/>
    </source>
</evidence>